<feature type="region of interest" description="Disordered" evidence="5">
    <location>
        <begin position="1"/>
        <end position="27"/>
    </location>
</feature>
<sequence>MSRGRGRGRGGGAGGGGGFSGLQGEIQGAVLFPTEPTEMFPDINLPVPHKLGEAEERILQLHDDILDELRQSAFYLEPPVPGRDIARYSDKYLRNEVRRPKLRSIATDLDFFPEELHRTLDPTRKGNAQRTVEQDLSLAFEKIEREGGEDESGEEEKASDTGAGDEAQEGEQDEQDQDAVYDDDEDDDYNEEYFDNGENDELGDDEGHEDTY</sequence>
<dbReference type="STRING" id="78915.A0A4V1IW90"/>
<evidence type="ECO:0000256" key="2">
    <source>
        <dbReference type="ARBA" id="ARBA00008352"/>
    </source>
</evidence>
<comment type="function">
    <text evidence="4">DNA-dependent RNA polymerase catalyzes the transcription of DNA into RNA using the four ribonucleoside triphosphates as substrates. Specific peripheric component of RNA polymerase III which synthesizes small RNAs, such as 5S rRNA and tRNAs.</text>
</comment>
<keyword evidence="3 4" id="KW-0539">Nucleus</keyword>
<keyword evidence="6" id="KW-0240">DNA-directed RNA polymerase</keyword>
<dbReference type="PANTHER" id="PTHR15367">
    <property type="entry name" value="DNA-DIRECTED RNA POLYMERASE III"/>
    <property type="match status" value="1"/>
</dbReference>
<dbReference type="InterPro" id="IPR024661">
    <property type="entry name" value="RNA_pol_III_Rpc31"/>
</dbReference>
<evidence type="ECO:0000313" key="7">
    <source>
        <dbReference type="Proteomes" id="UP000271241"/>
    </source>
</evidence>
<comment type="subunit">
    <text evidence="4">Component of the RNA polymerase III (Pol III) complex.</text>
</comment>
<dbReference type="AlphaFoldDB" id="A0A4V1IW90"/>
<evidence type="ECO:0000256" key="4">
    <source>
        <dbReference type="PIRNR" id="PIRNR000777"/>
    </source>
</evidence>
<protein>
    <recommendedName>
        <fullName evidence="4">DNA-directed RNA polymerase III subunit</fullName>
    </recommendedName>
</protein>
<dbReference type="Proteomes" id="UP000271241">
    <property type="component" value="Unassembled WGS sequence"/>
</dbReference>
<evidence type="ECO:0000256" key="1">
    <source>
        <dbReference type="ARBA" id="ARBA00004123"/>
    </source>
</evidence>
<feature type="compositionally biased region" description="Acidic residues" evidence="5">
    <location>
        <begin position="166"/>
        <end position="212"/>
    </location>
</feature>
<evidence type="ECO:0000256" key="5">
    <source>
        <dbReference type="SAM" id="MobiDB-lite"/>
    </source>
</evidence>
<dbReference type="PANTHER" id="PTHR15367:SF2">
    <property type="entry name" value="DNA-DIRECTED RNA POLYMERASE III SUBUNIT"/>
    <property type="match status" value="1"/>
</dbReference>
<keyword evidence="7" id="KW-1185">Reference proteome</keyword>
<organism evidence="6 7">
    <name type="scientific">Thamnocephalis sphaerospora</name>
    <dbReference type="NCBI Taxonomy" id="78915"/>
    <lineage>
        <taxon>Eukaryota</taxon>
        <taxon>Fungi</taxon>
        <taxon>Fungi incertae sedis</taxon>
        <taxon>Zoopagomycota</taxon>
        <taxon>Zoopagomycotina</taxon>
        <taxon>Zoopagomycetes</taxon>
        <taxon>Zoopagales</taxon>
        <taxon>Sigmoideomycetaceae</taxon>
        <taxon>Thamnocephalis</taxon>
    </lineage>
</organism>
<accession>A0A4V1IW90</accession>
<keyword evidence="6" id="KW-0804">Transcription</keyword>
<name>A0A4V1IW90_9FUNG</name>
<dbReference type="PIRSF" id="PIRSF000777">
    <property type="entry name" value="RNA_polIII_C31"/>
    <property type="match status" value="1"/>
</dbReference>
<dbReference type="OrthoDB" id="5377312at2759"/>
<gene>
    <name evidence="6" type="ORF">THASP1DRAFT_31456</name>
</gene>
<evidence type="ECO:0000256" key="3">
    <source>
        <dbReference type="ARBA" id="ARBA00023242"/>
    </source>
</evidence>
<feature type="region of interest" description="Disordered" evidence="5">
    <location>
        <begin position="141"/>
        <end position="212"/>
    </location>
</feature>
<proteinExistence type="inferred from homology"/>
<dbReference type="GO" id="GO:0005666">
    <property type="term" value="C:RNA polymerase III complex"/>
    <property type="evidence" value="ECO:0007669"/>
    <property type="project" value="UniProtKB-UniRule"/>
</dbReference>
<dbReference type="GO" id="GO:0006383">
    <property type="term" value="P:transcription by RNA polymerase III"/>
    <property type="evidence" value="ECO:0007669"/>
    <property type="project" value="UniProtKB-UniRule"/>
</dbReference>
<feature type="compositionally biased region" description="Gly residues" evidence="5">
    <location>
        <begin position="9"/>
        <end position="21"/>
    </location>
</feature>
<dbReference type="EMBL" id="KZ992828">
    <property type="protein sequence ID" value="RKP06729.1"/>
    <property type="molecule type" value="Genomic_DNA"/>
</dbReference>
<comment type="similarity">
    <text evidence="2 4">Belongs to the eukaryotic RPC7 RNA polymerase subunit family.</text>
</comment>
<reference evidence="7" key="1">
    <citation type="journal article" date="2018" name="Nat. Microbiol.">
        <title>Leveraging single-cell genomics to expand the fungal tree of life.</title>
        <authorList>
            <person name="Ahrendt S.R."/>
            <person name="Quandt C.A."/>
            <person name="Ciobanu D."/>
            <person name="Clum A."/>
            <person name="Salamov A."/>
            <person name="Andreopoulos B."/>
            <person name="Cheng J.F."/>
            <person name="Woyke T."/>
            <person name="Pelin A."/>
            <person name="Henrissat B."/>
            <person name="Reynolds N.K."/>
            <person name="Benny G.L."/>
            <person name="Smith M.E."/>
            <person name="James T.Y."/>
            <person name="Grigoriev I.V."/>
        </authorList>
    </citation>
    <scope>NUCLEOTIDE SEQUENCE [LARGE SCALE GENOMIC DNA]</scope>
    <source>
        <strain evidence="7">RSA 1356</strain>
    </source>
</reference>
<comment type="subcellular location">
    <subcellularLocation>
        <location evidence="1 4">Nucleus</location>
    </subcellularLocation>
</comment>
<evidence type="ECO:0000313" key="6">
    <source>
        <dbReference type="EMBL" id="RKP06729.1"/>
    </source>
</evidence>
<dbReference type="Pfam" id="PF11705">
    <property type="entry name" value="RNA_pol_3_Rpc31"/>
    <property type="match status" value="1"/>
</dbReference>